<dbReference type="RefSeq" id="WP_096466157.1">
    <property type="nucleotide sequence ID" value="NZ_AP017312.1"/>
</dbReference>
<dbReference type="OrthoDB" id="1885681at2"/>
<keyword evidence="4" id="KW-1185">Reference proteome</keyword>
<dbReference type="EMBL" id="AP017312">
    <property type="protein sequence ID" value="BAU28399.1"/>
    <property type="molecule type" value="Genomic_DNA"/>
</dbReference>
<accession>A0A0U5B4P4</accession>
<proteinExistence type="predicted"/>
<feature type="compositionally biased region" description="Polar residues" evidence="1">
    <location>
        <begin position="47"/>
        <end position="56"/>
    </location>
</feature>
<organism evidence="3 4">
    <name type="scientific">Aneurinibacillus soli</name>
    <dbReference type="NCBI Taxonomy" id="1500254"/>
    <lineage>
        <taxon>Bacteria</taxon>
        <taxon>Bacillati</taxon>
        <taxon>Bacillota</taxon>
        <taxon>Bacilli</taxon>
        <taxon>Bacillales</taxon>
        <taxon>Paenibacillaceae</taxon>
        <taxon>Aneurinibacillus group</taxon>
        <taxon>Aneurinibacillus</taxon>
    </lineage>
</organism>
<evidence type="ECO:0000313" key="4">
    <source>
        <dbReference type="Proteomes" id="UP000217696"/>
    </source>
</evidence>
<evidence type="ECO:0000256" key="1">
    <source>
        <dbReference type="SAM" id="MobiDB-lite"/>
    </source>
</evidence>
<feature type="chain" id="PRO_5043668789" evidence="2">
    <location>
        <begin position="21"/>
        <end position="149"/>
    </location>
</feature>
<evidence type="ECO:0000313" key="3">
    <source>
        <dbReference type="EMBL" id="BAU28399.1"/>
    </source>
</evidence>
<feature type="compositionally biased region" description="Low complexity" evidence="1">
    <location>
        <begin position="31"/>
        <end position="46"/>
    </location>
</feature>
<dbReference type="PROSITE" id="PS51257">
    <property type="entry name" value="PROKAR_LIPOPROTEIN"/>
    <property type="match status" value="1"/>
</dbReference>
<dbReference type="AlphaFoldDB" id="A0A0U5B4P4"/>
<dbReference type="KEGG" id="asoc:CB4_02573"/>
<gene>
    <name evidence="3" type="ORF">CB4_02573</name>
</gene>
<feature type="region of interest" description="Disordered" evidence="1">
    <location>
        <begin position="25"/>
        <end position="65"/>
    </location>
</feature>
<feature type="signal peptide" evidence="2">
    <location>
        <begin position="1"/>
        <end position="20"/>
    </location>
</feature>
<keyword evidence="2" id="KW-0732">Signal</keyword>
<sequence>MKMFKVIVPAVFAASLTLTACGTQEAKKADTQPATSSSQAATTTSSHTEPAASSPSEGAKAMKQTLADMKTQVHADHAAKVKEGADKLEESWSKFEDGIKEKHPDLYEKVEKPLGIIQGGAKAQKLDKTVLSKSIDELDAVLTDVEKTK</sequence>
<evidence type="ECO:0000256" key="2">
    <source>
        <dbReference type="SAM" id="SignalP"/>
    </source>
</evidence>
<dbReference type="Proteomes" id="UP000217696">
    <property type="component" value="Chromosome"/>
</dbReference>
<reference evidence="3 4" key="1">
    <citation type="submission" date="2015-12" db="EMBL/GenBank/DDBJ databases">
        <title>Genome sequence of Aneurinibacillus soli.</title>
        <authorList>
            <person name="Lee J.S."/>
            <person name="Lee K.C."/>
            <person name="Kim K.K."/>
            <person name="Lee B.W."/>
        </authorList>
    </citation>
    <scope>NUCLEOTIDE SEQUENCE [LARGE SCALE GENOMIC DNA]</scope>
    <source>
        <strain evidence="3 4">CB4</strain>
    </source>
</reference>
<name>A0A0U5B4P4_9BACL</name>
<protein>
    <submittedName>
        <fullName evidence="3">Uncharacterized protein</fullName>
    </submittedName>
</protein>